<keyword evidence="3" id="KW-1185">Reference proteome</keyword>
<feature type="region of interest" description="Disordered" evidence="1">
    <location>
        <begin position="49"/>
        <end position="70"/>
    </location>
</feature>
<dbReference type="HOGENOM" id="CLU_2280958_0_0_1"/>
<dbReference type="Proteomes" id="UP000009022">
    <property type="component" value="Unassembled WGS sequence"/>
</dbReference>
<dbReference type="EMBL" id="DS985244">
    <property type="protein sequence ID" value="EDV25421.1"/>
    <property type="molecule type" value="Genomic_DNA"/>
</dbReference>
<feature type="region of interest" description="Disordered" evidence="1">
    <location>
        <begin position="1"/>
        <end position="22"/>
    </location>
</feature>
<feature type="compositionally biased region" description="Polar residues" evidence="1">
    <location>
        <begin position="52"/>
        <end position="70"/>
    </location>
</feature>
<protein>
    <submittedName>
        <fullName evidence="2">Uncharacterized protein</fullName>
    </submittedName>
</protein>
<evidence type="ECO:0000256" key="1">
    <source>
        <dbReference type="SAM" id="MobiDB-lite"/>
    </source>
</evidence>
<evidence type="ECO:0000313" key="3">
    <source>
        <dbReference type="Proteomes" id="UP000009022"/>
    </source>
</evidence>
<name>B3RV21_TRIAD</name>
<dbReference type="RefSeq" id="XP_002111454.1">
    <property type="nucleotide sequence ID" value="XM_002111418.1"/>
</dbReference>
<proteinExistence type="predicted"/>
<dbReference type="AlphaFoldDB" id="B3RV21"/>
<dbReference type="GeneID" id="6753169"/>
<evidence type="ECO:0000313" key="2">
    <source>
        <dbReference type="EMBL" id="EDV25421.1"/>
    </source>
</evidence>
<sequence>MGAKLSNNNTNSRPGFTVDANQGNLATAAGMNRMNGSRRDSRLRTRAVDVSNGANAYNEGTSSLPSDSSPNEFFNGAYSLPSRFYSLVHLSGKQAWLANPER</sequence>
<dbReference type="CTD" id="6753169"/>
<accession>B3RV21</accession>
<reference evidence="2 3" key="1">
    <citation type="journal article" date="2008" name="Nature">
        <title>The Trichoplax genome and the nature of placozoans.</title>
        <authorList>
            <person name="Srivastava M."/>
            <person name="Begovic E."/>
            <person name="Chapman J."/>
            <person name="Putnam N.H."/>
            <person name="Hellsten U."/>
            <person name="Kawashima T."/>
            <person name="Kuo A."/>
            <person name="Mitros T."/>
            <person name="Salamov A."/>
            <person name="Carpenter M.L."/>
            <person name="Signorovitch A.Y."/>
            <person name="Moreno M.A."/>
            <person name="Kamm K."/>
            <person name="Grimwood J."/>
            <person name="Schmutz J."/>
            <person name="Shapiro H."/>
            <person name="Grigoriev I.V."/>
            <person name="Buss L.W."/>
            <person name="Schierwater B."/>
            <person name="Dellaporta S.L."/>
            <person name="Rokhsar D.S."/>
        </authorList>
    </citation>
    <scope>NUCLEOTIDE SEQUENCE [LARGE SCALE GENOMIC DNA]</scope>
    <source>
        <strain evidence="2 3">Grell-BS-1999</strain>
    </source>
</reference>
<organism evidence="2 3">
    <name type="scientific">Trichoplax adhaerens</name>
    <name type="common">Trichoplax reptans</name>
    <dbReference type="NCBI Taxonomy" id="10228"/>
    <lineage>
        <taxon>Eukaryota</taxon>
        <taxon>Metazoa</taxon>
        <taxon>Placozoa</taxon>
        <taxon>Uniplacotomia</taxon>
        <taxon>Trichoplacea</taxon>
        <taxon>Trichoplacidae</taxon>
        <taxon>Trichoplax</taxon>
    </lineage>
</organism>
<dbReference type="KEGG" id="tad:TRIADDRAFT_55498"/>
<dbReference type="InParanoid" id="B3RV21"/>
<gene>
    <name evidence="2" type="ORF">TRIADDRAFT_55498</name>
</gene>